<name>A0A9W8NU20_9AGAR</name>
<reference evidence="2 4" key="3">
    <citation type="journal article" date="2023" name="Proc. Natl. Acad. Sci. U.S.A.">
        <title>A global phylogenomic analysis of the shiitake genus Lentinula.</title>
        <authorList>
            <person name="Sierra-Patev S."/>
            <person name="Min B."/>
            <person name="Naranjo-Ortiz M."/>
            <person name="Looney B."/>
            <person name="Konkel Z."/>
            <person name="Slot J.C."/>
            <person name="Sakamoto Y."/>
            <person name="Steenwyk J.L."/>
            <person name="Rokas A."/>
            <person name="Carro J."/>
            <person name="Camarero S."/>
            <person name="Ferreira P."/>
            <person name="Molpeceres G."/>
            <person name="Ruiz-Duenas F.J."/>
            <person name="Serrano A."/>
            <person name="Henrissat B."/>
            <person name="Drula E."/>
            <person name="Hughes K.W."/>
            <person name="Mata J.L."/>
            <person name="Ishikawa N.K."/>
            <person name="Vargas-Isla R."/>
            <person name="Ushijima S."/>
            <person name="Smith C.A."/>
            <person name="Donoghue J."/>
            <person name="Ahrendt S."/>
            <person name="Andreopoulos W."/>
            <person name="He G."/>
            <person name="LaButti K."/>
            <person name="Lipzen A."/>
            <person name="Ng V."/>
            <person name="Riley R."/>
            <person name="Sandor L."/>
            <person name="Barry K."/>
            <person name="Martinez A.T."/>
            <person name="Xiao Y."/>
            <person name="Gibbons J.G."/>
            <person name="Terashima K."/>
            <person name="Grigoriev I.V."/>
            <person name="Hibbett D."/>
        </authorList>
    </citation>
    <scope>NUCLEOTIDE SEQUENCE [LARGE SCALE GENOMIC DNA]</scope>
    <source>
        <strain evidence="2 4">TFB7810</strain>
    </source>
</reference>
<dbReference type="Proteomes" id="UP001163850">
    <property type="component" value="Unassembled WGS sequence"/>
</dbReference>
<accession>A0A9W8NU20</accession>
<evidence type="ECO:0000259" key="1">
    <source>
        <dbReference type="Pfam" id="PF25597"/>
    </source>
</evidence>
<gene>
    <name evidence="2" type="ORF">DFH05DRAFT_1404616</name>
    <name evidence="3" type="ORF">F5890DRAFT_1421069</name>
</gene>
<evidence type="ECO:0000313" key="2">
    <source>
        <dbReference type="EMBL" id="KAJ3740885.1"/>
    </source>
</evidence>
<evidence type="ECO:0000313" key="3">
    <source>
        <dbReference type="EMBL" id="KAJ3979610.1"/>
    </source>
</evidence>
<dbReference type="InterPro" id="IPR057670">
    <property type="entry name" value="SH3_retrovirus"/>
</dbReference>
<dbReference type="EMBL" id="MU802303">
    <property type="protein sequence ID" value="KAJ3979610.1"/>
    <property type="molecule type" value="Genomic_DNA"/>
</dbReference>
<protein>
    <recommendedName>
        <fullName evidence="1">Retroviral polymerase SH3-like domain-containing protein</fullName>
    </recommendedName>
</protein>
<sequence>MTHVLGNTTPHEVLLGVKPNLSNLHPWGCRVRVHDTSGTKLDGCATEGRWVGFDEESYAHRVYWPEKRIVSVERSVSFKFEADEVIIEVPLEGEHGIPPNELAPVLNVSPDTSELFPIPTPSTSSVTPLPTSTGILGEGFEENVWEGQEKRVRKESEYACQLRVGEGFVSTRKSDSQIPKGL</sequence>
<organism evidence="2 4">
    <name type="scientific">Lentinula detonsa</name>
    <dbReference type="NCBI Taxonomy" id="2804962"/>
    <lineage>
        <taxon>Eukaryota</taxon>
        <taxon>Fungi</taxon>
        <taxon>Dikarya</taxon>
        <taxon>Basidiomycota</taxon>
        <taxon>Agaricomycotina</taxon>
        <taxon>Agaricomycetes</taxon>
        <taxon>Agaricomycetidae</taxon>
        <taxon>Agaricales</taxon>
        <taxon>Marasmiineae</taxon>
        <taxon>Omphalotaceae</taxon>
        <taxon>Lentinula</taxon>
    </lineage>
</organism>
<dbReference type="EMBL" id="JANVFU010000013">
    <property type="protein sequence ID" value="KAJ3740885.1"/>
    <property type="molecule type" value="Genomic_DNA"/>
</dbReference>
<dbReference type="AlphaFoldDB" id="A0A9W8NU20"/>
<feature type="non-terminal residue" evidence="2">
    <location>
        <position position="182"/>
    </location>
</feature>
<accession>A0AA38PQW1</accession>
<comment type="caution">
    <text evidence="2">The sequence shown here is derived from an EMBL/GenBank/DDBJ whole genome shotgun (WGS) entry which is preliminary data.</text>
</comment>
<proteinExistence type="predicted"/>
<dbReference type="Proteomes" id="UP001142393">
    <property type="component" value="Unassembled WGS sequence"/>
</dbReference>
<evidence type="ECO:0000313" key="4">
    <source>
        <dbReference type="Proteomes" id="UP001142393"/>
    </source>
</evidence>
<feature type="domain" description="Retroviral polymerase SH3-like" evidence="1">
    <location>
        <begin position="29"/>
        <end position="79"/>
    </location>
</feature>
<dbReference type="Pfam" id="PF25597">
    <property type="entry name" value="SH3_retrovirus"/>
    <property type="match status" value="1"/>
</dbReference>
<reference evidence="2" key="2">
    <citation type="submission" date="2022-08" db="EMBL/GenBank/DDBJ databases">
        <authorList>
            <consortium name="DOE Joint Genome Institute"/>
            <person name="Min B."/>
            <person name="Sierra-Patev S."/>
            <person name="Naranjo-Ortiz M."/>
            <person name="Looney B."/>
            <person name="Konkel Z."/>
            <person name="Slot J.C."/>
            <person name="Sakamoto Y."/>
            <person name="Steenwyk J.L."/>
            <person name="Rokas A."/>
            <person name="Carro J."/>
            <person name="Camarero S."/>
            <person name="Ferreira P."/>
            <person name="Molpeceres G."/>
            <person name="Ruiz-duenas F.J."/>
            <person name="Serrano A."/>
            <person name="Henrissat B."/>
            <person name="Drula E."/>
            <person name="Hughes K.W."/>
            <person name="Mata J.L."/>
            <person name="Ishikawa N.K."/>
            <person name="Vargas-Isla R."/>
            <person name="Ushijima S."/>
            <person name="Smith C.A."/>
            <person name="Ahrendt S."/>
            <person name="Andreopoulos W."/>
            <person name="He G."/>
            <person name="LaButti K."/>
            <person name="Lipzen A."/>
            <person name="Ng V."/>
            <person name="Riley R."/>
            <person name="Sandor L."/>
            <person name="Barry K."/>
            <person name="Martinez A.T."/>
            <person name="Xiao Y."/>
            <person name="Gibbons J.G."/>
            <person name="Terashima K."/>
            <person name="Hibbett D.S."/>
            <person name="Grigoriev I.V."/>
        </authorList>
    </citation>
    <scope>NUCLEOTIDE SEQUENCE</scope>
    <source>
        <strain evidence="2">TFB7810</strain>
    </source>
</reference>
<reference evidence="3" key="1">
    <citation type="submission" date="2022-08" db="EMBL/GenBank/DDBJ databases">
        <authorList>
            <consortium name="DOE Joint Genome Institute"/>
            <person name="Min B."/>
            <person name="Riley R."/>
            <person name="Sierra-Patev S."/>
            <person name="Naranjo-Ortiz M."/>
            <person name="Looney B."/>
            <person name="Konkel Z."/>
            <person name="Slot J.C."/>
            <person name="Sakamoto Y."/>
            <person name="Steenwyk J.L."/>
            <person name="Rokas A."/>
            <person name="Carro J."/>
            <person name="Camarero S."/>
            <person name="Ferreira P."/>
            <person name="Molpeceres G."/>
            <person name="Ruiz-Duenas F.J."/>
            <person name="Serrano A."/>
            <person name="Henrissat B."/>
            <person name="Drula E."/>
            <person name="Hughes K.W."/>
            <person name="Mata J.L."/>
            <person name="Ishikawa N.K."/>
            <person name="Vargas-Isla R."/>
            <person name="Ushijima S."/>
            <person name="Smith C.A."/>
            <person name="Ahrendt S."/>
            <person name="Andreopoulos W."/>
            <person name="He G."/>
            <person name="Labutti K."/>
            <person name="Lipzen A."/>
            <person name="Ng V."/>
            <person name="Sandor L."/>
            <person name="Barry K."/>
            <person name="Martinez A.T."/>
            <person name="Xiao Y."/>
            <person name="Gibbons J.G."/>
            <person name="Terashima K."/>
            <person name="Hibbett D.S."/>
            <person name="Grigoriev I.V."/>
        </authorList>
    </citation>
    <scope>NUCLEOTIDE SEQUENCE</scope>
    <source>
        <strain evidence="3">TFB7829</strain>
    </source>
</reference>
<keyword evidence="4" id="KW-1185">Reference proteome</keyword>